<comment type="cofactor">
    <cofactor evidence="8">
        <name>Mg(2+)</name>
        <dbReference type="ChEBI" id="CHEBI:18420"/>
    </cofactor>
</comment>
<dbReference type="GO" id="GO:0003924">
    <property type="term" value="F:GTPase activity"/>
    <property type="evidence" value="ECO:0007669"/>
    <property type="project" value="UniProtKB-UniRule"/>
</dbReference>
<dbReference type="Gene3D" id="6.10.250.2860">
    <property type="match status" value="1"/>
</dbReference>
<comment type="similarity">
    <text evidence="6">Belongs to the TRAFAC class OBG-HflX-like GTPase superfamily. HflX GTPase family.</text>
</comment>
<keyword evidence="1 6" id="KW-0963">Cytoplasm</keyword>
<comment type="subunit">
    <text evidence="6">Monomer. Associates with the 50S ribosomal subunit.</text>
</comment>
<feature type="binding site" evidence="8">
    <location>
        <position position="237"/>
    </location>
    <ligand>
        <name>Mg(2+)</name>
        <dbReference type="ChEBI" id="CHEBI:18420"/>
    </ligand>
</feature>
<evidence type="ECO:0000256" key="4">
    <source>
        <dbReference type="ARBA" id="ARBA00022842"/>
    </source>
</evidence>
<dbReference type="PANTHER" id="PTHR10229:SF4">
    <property type="entry name" value="GTPASE HFLX"/>
    <property type="match status" value="1"/>
</dbReference>
<dbReference type="GO" id="GO:0043022">
    <property type="term" value="F:ribosome binding"/>
    <property type="evidence" value="ECO:0007669"/>
    <property type="project" value="TreeGrafter"/>
</dbReference>
<dbReference type="FunFam" id="3.40.50.300:FF:001198">
    <property type="entry name" value="GTPase HflX"/>
    <property type="match status" value="1"/>
</dbReference>
<sequence length="418" mass="47286">MREKQKALLIGANIHHQADFSYSMKELANLAAACQIESVAEVTQNLNRINKTHYIGTGKIEETLRLLEETDAEIVIFNDELSATQIRNLEEELGRRVIDRTMLILDIFATRAKTREAQLQVEVARLKYMLPRIVGQRESLGRQGGGVGLKNRGAGETKLELDRRKIEAKIVALNKELEALVSQRETQRNQRKKSGVPLVSLVGYTNAGKSTIMNALLRRSHQSFNKQVFEKDMLFATLDTSVRKIKLANHQPFLLSDTVGFVDKLPHHLVKAFRSTLEEAATADLLIVVVDFSSPNYQKLIDVTNQTLKEIGIENVPVIYAYNKADLVDIEIPQLRGESLYLSAKQEVGIEELAKMISGRIFKNQIHCNLLIPFDDGRLVSYLNENANVLSTSYDDNGTKLTVECNRNDFERYQQYVI</sequence>
<evidence type="ECO:0000313" key="11">
    <source>
        <dbReference type="EMBL" id="WHY86921.1"/>
    </source>
</evidence>
<dbReference type="InterPro" id="IPR027417">
    <property type="entry name" value="P-loop_NTPase"/>
</dbReference>
<dbReference type="PANTHER" id="PTHR10229">
    <property type="entry name" value="GTP-BINDING PROTEIN HFLX"/>
    <property type="match status" value="1"/>
</dbReference>
<dbReference type="Gene3D" id="3.40.50.11060">
    <property type="entry name" value="GTPase HflX, N-terminal domain"/>
    <property type="match status" value="1"/>
</dbReference>
<proteinExistence type="inferred from homology"/>
<gene>
    <name evidence="6 11" type="primary">hflX</name>
    <name evidence="11" type="ORF">QNH39_03335</name>
</gene>
<evidence type="ECO:0000259" key="10">
    <source>
        <dbReference type="PROSITE" id="PS51705"/>
    </source>
</evidence>
<keyword evidence="2 8" id="KW-0479">Metal-binding</keyword>
<keyword evidence="12" id="KW-1185">Reference proteome</keyword>
<dbReference type="EMBL" id="CP126114">
    <property type="protein sequence ID" value="WHY86921.1"/>
    <property type="molecule type" value="Genomic_DNA"/>
</dbReference>
<evidence type="ECO:0000313" key="12">
    <source>
        <dbReference type="Proteomes" id="UP001178288"/>
    </source>
</evidence>
<comment type="subcellular location">
    <subcellularLocation>
        <location evidence="6">Cytoplasm</location>
    </subcellularLocation>
    <text evidence="6">May associate with membranes.</text>
</comment>
<dbReference type="GO" id="GO:0046872">
    <property type="term" value="F:metal ion binding"/>
    <property type="evidence" value="ECO:0007669"/>
    <property type="project" value="UniProtKB-KW"/>
</dbReference>
<dbReference type="InterPro" id="IPR016496">
    <property type="entry name" value="GTPase_HflX"/>
</dbReference>
<dbReference type="NCBIfam" id="TIGR03156">
    <property type="entry name" value="GTP_HflX"/>
    <property type="match status" value="1"/>
</dbReference>
<dbReference type="FunFam" id="3.40.50.11060:FF:000001">
    <property type="entry name" value="GTPase HflX"/>
    <property type="match status" value="1"/>
</dbReference>
<protein>
    <recommendedName>
        <fullName evidence="6">GTPase HflX</fullName>
    </recommendedName>
    <alternativeName>
        <fullName evidence="6">GTP-binding protein HflX</fullName>
    </alternativeName>
</protein>
<comment type="function">
    <text evidence="6">GTPase that associates with the 50S ribosomal subunit and may have a role during protein synthesis or ribosome biogenesis.</text>
</comment>
<dbReference type="RefSeq" id="WP_066095993.1">
    <property type="nucleotide sequence ID" value="NZ_CP126114.1"/>
</dbReference>
<keyword evidence="4 8" id="KW-0460">Magnesium</keyword>
<dbReference type="GO" id="GO:0005737">
    <property type="term" value="C:cytoplasm"/>
    <property type="evidence" value="ECO:0007669"/>
    <property type="project" value="UniProtKB-SubCell"/>
</dbReference>
<keyword evidence="5 6" id="KW-0342">GTP-binding</keyword>
<accession>A0AA95SHE8</accession>
<evidence type="ECO:0000256" key="3">
    <source>
        <dbReference type="ARBA" id="ARBA00022741"/>
    </source>
</evidence>
<feature type="binding site" evidence="8">
    <location>
        <position position="210"/>
    </location>
    <ligand>
        <name>Mg(2+)</name>
        <dbReference type="ChEBI" id="CHEBI:18420"/>
    </ligand>
</feature>
<feature type="binding site" evidence="7">
    <location>
        <begin position="235"/>
        <end position="239"/>
    </location>
    <ligand>
        <name>GTP</name>
        <dbReference type="ChEBI" id="CHEBI:37565"/>
    </ligand>
</feature>
<evidence type="ECO:0000256" key="6">
    <source>
        <dbReference type="HAMAP-Rule" id="MF_00900"/>
    </source>
</evidence>
<evidence type="ECO:0000256" key="5">
    <source>
        <dbReference type="ARBA" id="ARBA00023134"/>
    </source>
</evidence>
<keyword evidence="3 6" id="KW-0547">Nucleotide-binding</keyword>
<dbReference type="PIRSF" id="PIRSF006809">
    <property type="entry name" value="GTP-binding_hflX_prd"/>
    <property type="match status" value="1"/>
</dbReference>
<dbReference type="Pfam" id="PF13167">
    <property type="entry name" value="GTP-bdg_N"/>
    <property type="match status" value="1"/>
</dbReference>
<dbReference type="InterPro" id="IPR006073">
    <property type="entry name" value="GTP-bd"/>
</dbReference>
<dbReference type="SUPFAM" id="SSF52540">
    <property type="entry name" value="P-loop containing nucleoside triphosphate hydrolases"/>
    <property type="match status" value="1"/>
</dbReference>
<evidence type="ECO:0000256" key="9">
    <source>
        <dbReference type="SAM" id="Coils"/>
    </source>
</evidence>
<feature type="binding site" evidence="7">
    <location>
        <begin position="203"/>
        <end position="210"/>
    </location>
    <ligand>
        <name>GTP</name>
        <dbReference type="ChEBI" id="CHEBI:37565"/>
    </ligand>
</feature>
<evidence type="ECO:0000256" key="1">
    <source>
        <dbReference type="ARBA" id="ARBA00022490"/>
    </source>
</evidence>
<dbReference type="Gene3D" id="3.40.50.300">
    <property type="entry name" value="P-loop containing nucleotide triphosphate hydrolases"/>
    <property type="match status" value="1"/>
</dbReference>
<organism evidence="11 12">
    <name type="scientific">Neobacillus novalis</name>
    <dbReference type="NCBI Taxonomy" id="220687"/>
    <lineage>
        <taxon>Bacteria</taxon>
        <taxon>Bacillati</taxon>
        <taxon>Bacillota</taxon>
        <taxon>Bacilli</taxon>
        <taxon>Bacillales</taxon>
        <taxon>Bacillaceae</taxon>
        <taxon>Neobacillus</taxon>
    </lineage>
</organism>
<dbReference type="CDD" id="cd01878">
    <property type="entry name" value="HflX"/>
    <property type="match status" value="1"/>
</dbReference>
<dbReference type="KEGG" id="nnv:QNH39_03335"/>
<dbReference type="GO" id="GO:0005525">
    <property type="term" value="F:GTP binding"/>
    <property type="evidence" value="ECO:0007669"/>
    <property type="project" value="UniProtKB-UniRule"/>
</dbReference>
<dbReference type="InterPro" id="IPR030394">
    <property type="entry name" value="G_HFLX_dom"/>
</dbReference>
<dbReference type="InterPro" id="IPR042108">
    <property type="entry name" value="GTPase_HflX_N_sf"/>
</dbReference>
<dbReference type="Pfam" id="PF16360">
    <property type="entry name" value="GTP-bdg_M"/>
    <property type="match status" value="1"/>
</dbReference>
<dbReference type="AlphaFoldDB" id="A0AA95SHE8"/>
<feature type="coiled-coil region" evidence="9">
    <location>
        <begin position="156"/>
        <end position="190"/>
    </location>
</feature>
<feature type="binding site" evidence="7">
    <location>
        <begin position="343"/>
        <end position="345"/>
    </location>
    <ligand>
        <name>GTP</name>
        <dbReference type="ChEBI" id="CHEBI:37565"/>
    </ligand>
</feature>
<evidence type="ECO:0000256" key="7">
    <source>
        <dbReference type="PIRSR" id="PIRSR006809-1"/>
    </source>
</evidence>
<dbReference type="InterPro" id="IPR032305">
    <property type="entry name" value="GTP-bd_M"/>
</dbReference>
<dbReference type="Proteomes" id="UP001178288">
    <property type="component" value="Chromosome"/>
</dbReference>
<feature type="domain" description="Hflx-type G" evidence="10">
    <location>
        <begin position="197"/>
        <end position="366"/>
    </location>
</feature>
<dbReference type="Pfam" id="PF01926">
    <property type="entry name" value="MMR_HSR1"/>
    <property type="match status" value="1"/>
</dbReference>
<name>A0AA95SHE8_9BACI</name>
<evidence type="ECO:0000256" key="8">
    <source>
        <dbReference type="PIRSR" id="PIRSR006809-2"/>
    </source>
</evidence>
<feature type="binding site" evidence="7">
    <location>
        <begin position="257"/>
        <end position="260"/>
    </location>
    <ligand>
        <name>GTP</name>
        <dbReference type="ChEBI" id="CHEBI:37565"/>
    </ligand>
</feature>
<evidence type="ECO:0000256" key="2">
    <source>
        <dbReference type="ARBA" id="ARBA00022723"/>
    </source>
</evidence>
<reference evidence="11" key="1">
    <citation type="submission" date="2023-05" db="EMBL/GenBank/DDBJ databases">
        <title>Comparative genomics of Bacillaceae isolates and their secondary metabolite potential.</title>
        <authorList>
            <person name="Song L."/>
            <person name="Nielsen L.J."/>
            <person name="Mohite O."/>
            <person name="Xu X."/>
            <person name="Weber T."/>
            <person name="Kovacs A.T."/>
        </authorList>
    </citation>
    <scope>NUCLEOTIDE SEQUENCE</scope>
    <source>
        <strain evidence="11">XLM17</strain>
    </source>
</reference>
<dbReference type="PROSITE" id="PS51705">
    <property type="entry name" value="G_HFLX"/>
    <property type="match status" value="1"/>
</dbReference>
<dbReference type="InterPro" id="IPR025121">
    <property type="entry name" value="GTPase_HflX_N"/>
</dbReference>
<dbReference type="HAMAP" id="MF_00900">
    <property type="entry name" value="GTPase_HflX"/>
    <property type="match status" value="1"/>
</dbReference>
<feature type="binding site" evidence="7">
    <location>
        <begin position="323"/>
        <end position="326"/>
    </location>
    <ligand>
        <name>GTP</name>
        <dbReference type="ChEBI" id="CHEBI:37565"/>
    </ligand>
</feature>
<keyword evidence="9" id="KW-0175">Coiled coil</keyword>
<dbReference type="PRINTS" id="PR00326">
    <property type="entry name" value="GTP1OBG"/>
</dbReference>